<name>A0ABW6A9S5_9BACT</name>
<organism evidence="2 3">
    <name type="scientific">Terrimonas rubra</name>
    <dbReference type="NCBI Taxonomy" id="1035890"/>
    <lineage>
        <taxon>Bacteria</taxon>
        <taxon>Pseudomonadati</taxon>
        <taxon>Bacteroidota</taxon>
        <taxon>Chitinophagia</taxon>
        <taxon>Chitinophagales</taxon>
        <taxon>Chitinophagaceae</taxon>
        <taxon>Terrimonas</taxon>
    </lineage>
</organism>
<reference evidence="3" key="1">
    <citation type="journal article" date="2019" name="Int. J. Syst. Evol. Microbiol.">
        <title>The Global Catalogue of Microorganisms (GCM) 10K type strain sequencing project: providing services to taxonomists for standard genome sequencing and annotation.</title>
        <authorList>
            <consortium name="The Broad Institute Genomics Platform"/>
            <consortium name="The Broad Institute Genome Sequencing Center for Infectious Disease"/>
            <person name="Wu L."/>
            <person name="Ma J."/>
        </authorList>
    </citation>
    <scope>NUCLEOTIDE SEQUENCE [LARGE SCALE GENOMIC DNA]</scope>
    <source>
        <strain evidence="3">KCTC 23299</strain>
    </source>
</reference>
<evidence type="ECO:0000256" key="1">
    <source>
        <dbReference type="SAM" id="Phobius"/>
    </source>
</evidence>
<keyword evidence="1" id="KW-0812">Transmembrane</keyword>
<keyword evidence="1" id="KW-0472">Membrane</keyword>
<accession>A0ABW6A9S5</accession>
<comment type="caution">
    <text evidence="2">The sequence shown here is derived from an EMBL/GenBank/DDBJ whole genome shotgun (WGS) entry which is preliminary data.</text>
</comment>
<proteinExistence type="predicted"/>
<evidence type="ECO:0000313" key="2">
    <source>
        <dbReference type="EMBL" id="MFD2921999.1"/>
    </source>
</evidence>
<dbReference type="EMBL" id="JBHUOZ010000003">
    <property type="protein sequence ID" value="MFD2921999.1"/>
    <property type="molecule type" value="Genomic_DNA"/>
</dbReference>
<sequence length="106" mass="12781">MYRKLKRTWSFGYANYIPKFKETFPELSKVDGEELCERFIKLKMNFYYEEETPVKPWIRITLPFALISMIIMIICLPVCFLVTGKWSYPLGKKSIILNWFRSLRLI</sequence>
<gene>
    <name evidence="2" type="ORF">ACFS6H_19925</name>
</gene>
<evidence type="ECO:0000313" key="3">
    <source>
        <dbReference type="Proteomes" id="UP001597511"/>
    </source>
</evidence>
<keyword evidence="3" id="KW-1185">Reference proteome</keyword>
<keyword evidence="1" id="KW-1133">Transmembrane helix</keyword>
<protein>
    <submittedName>
        <fullName evidence="2">Uncharacterized protein</fullName>
    </submittedName>
</protein>
<feature type="transmembrane region" description="Helical" evidence="1">
    <location>
        <begin position="64"/>
        <end position="83"/>
    </location>
</feature>
<dbReference type="RefSeq" id="WP_386103283.1">
    <property type="nucleotide sequence ID" value="NZ_JBHUOZ010000003.1"/>
</dbReference>
<dbReference type="Proteomes" id="UP001597511">
    <property type="component" value="Unassembled WGS sequence"/>
</dbReference>